<dbReference type="RefSeq" id="XP_040767547.1">
    <property type="nucleotide sequence ID" value="XM_040908272.1"/>
</dbReference>
<accession>A0A165G484</accession>
<organism evidence="3 4">
    <name type="scientific">Laetiporus sulphureus 93-53</name>
    <dbReference type="NCBI Taxonomy" id="1314785"/>
    <lineage>
        <taxon>Eukaryota</taxon>
        <taxon>Fungi</taxon>
        <taxon>Dikarya</taxon>
        <taxon>Basidiomycota</taxon>
        <taxon>Agaricomycotina</taxon>
        <taxon>Agaricomycetes</taxon>
        <taxon>Polyporales</taxon>
        <taxon>Laetiporus</taxon>
    </lineage>
</organism>
<dbReference type="AlphaFoldDB" id="A0A165G484"/>
<keyword evidence="4" id="KW-1185">Reference proteome</keyword>
<feature type="compositionally biased region" description="Acidic residues" evidence="1">
    <location>
        <begin position="153"/>
        <end position="162"/>
    </location>
</feature>
<protein>
    <submittedName>
        <fullName evidence="3">Uncharacterized protein</fullName>
    </submittedName>
</protein>
<proteinExistence type="predicted"/>
<feature type="region of interest" description="Disordered" evidence="1">
    <location>
        <begin position="115"/>
        <end position="162"/>
    </location>
</feature>
<evidence type="ECO:0000313" key="4">
    <source>
        <dbReference type="Proteomes" id="UP000076871"/>
    </source>
</evidence>
<evidence type="ECO:0000313" key="3">
    <source>
        <dbReference type="EMBL" id="KZT09807.1"/>
    </source>
</evidence>
<evidence type="ECO:0000256" key="1">
    <source>
        <dbReference type="SAM" id="MobiDB-lite"/>
    </source>
</evidence>
<feature type="chain" id="PRO_5007858038" evidence="2">
    <location>
        <begin position="20"/>
        <end position="162"/>
    </location>
</feature>
<dbReference type="GeneID" id="63825301"/>
<name>A0A165G484_9APHY</name>
<gene>
    <name evidence="3" type="ORF">LAESUDRAFT_722776</name>
</gene>
<feature type="signal peptide" evidence="2">
    <location>
        <begin position="1"/>
        <end position="19"/>
    </location>
</feature>
<evidence type="ECO:0000256" key="2">
    <source>
        <dbReference type="SAM" id="SignalP"/>
    </source>
</evidence>
<dbReference type="InParanoid" id="A0A165G484"/>
<keyword evidence="2" id="KW-0732">Signal</keyword>
<sequence length="162" mass="17407">MLLLLDVSVSILSLIGQNALYIVGNVDKPLTTILVSRILLNIQETARPAQRQQTDTPSFVRSGHGVQTEADIDIPSLVIPSDASNSIPAIGPETEPSVATANRVNAVVDESMVAGPSNQHRHREVQEVEVPMEAGPSGQGREDDVEQGQAEGEAAEDWEDEY</sequence>
<dbReference type="EMBL" id="KV427611">
    <property type="protein sequence ID" value="KZT09807.1"/>
    <property type="molecule type" value="Genomic_DNA"/>
</dbReference>
<reference evidence="3 4" key="1">
    <citation type="journal article" date="2016" name="Mol. Biol. Evol.">
        <title>Comparative Genomics of Early-Diverging Mushroom-Forming Fungi Provides Insights into the Origins of Lignocellulose Decay Capabilities.</title>
        <authorList>
            <person name="Nagy L.G."/>
            <person name="Riley R."/>
            <person name="Tritt A."/>
            <person name="Adam C."/>
            <person name="Daum C."/>
            <person name="Floudas D."/>
            <person name="Sun H."/>
            <person name="Yadav J.S."/>
            <person name="Pangilinan J."/>
            <person name="Larsson K.H."/>
            <person name="Matsuura K."/>
            <person name="Barry K."/>
            <person name="Labutti K."/>
            <person name="Kuo R."/>
            <person name="Ohm R.A."/>
            <person name="Bhattacharya S.S."/>
            <person name="Shirouzu T."/>
            <person name="Yoshinaga Y."/>
            <person name="Martin F.M."/>
            <person name="Grigoriev I.V."/>
            <person name="Hibbett D.S."/>
        </authorList>
    </citation>
    <scope>NUCLEOTIDE SEQUENCE [LARGE SCALE GENOMIC DNA]</scope>
    <source>
        <strain evidence="3 4">93-53</strain>
    </source>
</reference>
<dbReference type="Proteomes" id="UP000076871">
    <property type="component" value="Unassembled WGS sequence"/>
</dbReference>